<evidence type="ECO:0000256" key="1">
    <source>
        <dbReference type="SAM" id="MobiDB-lite"/>
    </source>
</evidence>
<feature type="region of interest" description="Disordered" evidence="1">
    <location>
        <begin position="50"/>
        <end position="92"/>
    </location>
</feature>
<feature type="region of interest" description="Disordered" evidence="1">
    <location>
        <begin position="648"/>
        <end position="709"/>
    </location>
</feature>
<reference evidence="2 3" key="1">
    <citation type="submission" date="2018-07" db="EMBL/GenBank/DDBJ databases">
        <title>The complete nuclear genome of the prasinophyte Chloropicon primus (CCMP1205).</title>
        <authorList>
            <person name="Pombert J.-F."/>
            <person name="Otis C."/>
            <person name="Turmel M."/>
            <person name="Lemieux C."/>
        </authorList>
    </citation>
    <scope>NUCLEOTIDE SEQUENCE [LARGE SCALE GENOMIC DNA]</scope>
    <source>
        <strain evidence="2 3">CCMP1205</strain>
    </source>
</reference>
<gene>
    <name evidence="2" type="ORF">A3770_04p34760</name>
</gene>
<feature type="region of interest" description="Disordered" evidence="1">
    <location>
        <begin position="125"/>
        <end position="144"/>
    </location>
</feature>
<feature type="compositionally biased region" description="Polar residues" evidence="1">
    <location>
        <begin position="372"/>
        <end position="382"/>
    </location>
</feature>
<accession>A0A5B8MK07</accession>
<feature type="compositionally biased region" description="Low complexity" evidence="1">
    <location>
        <begin position="575"/>
        <end position="589"/>
    </location>
</feature>
<organism evidence="2 3">
    <name type="scientific">Chloropicon primus</name>
    <dbReference type="NCBI Taxonomy" id="1764295"/>
    <lineage>
        <taxon>Eukaryota</taxon>
        <taxon>Viridiplantae</taxon>
        <taxon>Chlorophyta</taxon>
        <taxon>Chloropicophyceae</taxon>
        <taxon>Chloropicales</taxon>
        <taxon>Chloropicaceae</taxon>
        <taxon>Chloropicon</taxon>
    </lineage>
</organism>
<dbReference type="Proteomes" id="UP000316726">
    <property type="component" value="Chromosome 4"/>
</dbReference>
<feature type="compositionally biased region" description="Basic and acidic residues" evidence="1">
    <location>
        <begin position="350"/>
        <end position="365"/>
    </location>
</feature>
<proteinExistence type="predicted"/>
<protein>
    <submittedName>
        <fullName evidence="2">Uncharacterized protein</fullName>
    </submittedName>
</protein>
<feature type="compositionally biased region" description="Polar residues" evidence="1">
    <location>
        <begin position="447"/>
        <end position="463"/>
    </location>
</feature>
<name>A0A5B8MK07_9CHLO</name>
<feature type="region of interest" description="Disordered" evidence="1">
    <location>
        <begin position="566"/>
        <end position="592"/>
    </location>
</feature>
<dbReference type="EMBL" id="CP031037">
    <property type="protein sequence ID" value="QDZ20958.1"/>
    <property type="molecule type" value="Genomic_DNA"/>
</dbReference>
<dbReference type="AlphaFoldDB" id="A0A5B8MK07"/>
<sequence length="836" mass="91693">MTALHGHNGSEIHHTQLRFSSRPMVATYPRWHYDDKNYLSDHDWRVDAAGAAGGSRSRGDTKFEFGPQVPVGRQGRKPAREGTAGSSRTKANALVFTNKPGGSDALEEYNFTVFKVAQRKKSEAEGASSSGSWWKSNQSASSANPYNLKKGKTISIHGETIFDVIERKAAEKQKELNSLEGGEPQRKEGKLFNVRDPPMKQRSAMEKNVVEKVRASAFSPPRPSTYVDITTKRNAKDGNQGPAEGGGARGKPGWVSSTLLEDTLQHSSPGTYNALKYVEQRNRKFALAQSVAKLNHKMKRHHEVRRLDDQKLGPLKETIHGLEKRQGVLEKENQELQQLVKELAGVIEEHQRNAQRQREAAQRQREMKKKGTNSGASKASRTPTRKTASRVSTSTFASTSGKAVGDGTRSGGRRKSDPRIAAGPSSSATVQKRPASAVQGQKKQRSQWRQPRTTAKQRAMSERTQAFQQAMSLISSKGEDSRDVQETLEAFARAQAEAELKMSDVPMMASNEEDEARDPLLDGLQNRLREVGASFLKTEPQVPANPGAAASVVKNLDKVVVVPTSGAARREDADSSGARANAGGASPRGAMDEGLRDDLMQAVQSELQRQIVQGVQSKAPPVRPNTGTIQAFMDDTNRKLEAISRHFAGLQQTQEDKGRQAPGGGEEERVVIVRPQNKRLDQGGPPPRLDASPSPKAKSSEAGSGAPAVERDVTFSTLKSKKNVAFDLDGAVPKQLIVGADREVDFVVDKRVDLAKLSAQSIRDIEEGREAFLRQQRQNDEFVYANAASDEFDPVKIAEKLEDLIIEDLLQDCANELSQVCDSICENVFEREFKKA</sequence>
<feature type="region of interest" description="Disordered" evidence="1">
    <location>
        <begin position="214"/>
        <end position="255"/>
    </location>
</feature>
<feature type="compositionally biased region" description="Polar residues" evidence="1">
    <location>
        <begin position="389"/>
        <end position="401"/>
    </location>
</feature>
<keyword evidence="3" id="KW-1185">Reference proteome</keyword>
<evidence type="ECO:0000313" key="3">
    <source>
        <dbReference type="Proteomes" id="UP000316726"/>
    </source>
</evidence>
<feature type="region of interest" description="Disordered" evidence="1">
    <location>
        <begin position="350"/>
        <end position="463"/>
    </location>
</feature>
<feature type="compositionally biased region" description="Low complexity" evidence="1">
    <location>
        <begin position="691"/>
        <end position="708"/>
    </location>
</feature>
<evidence type="ECO:0000313" key="2">
    <source>
        <dbReference type="EMBL" id="QDZ20958.1"/>
    </source>
</evidence>